<dbReference type="CDD" id="cd01045">
    <property type="entry name" value="Ferritin_like_AB"/>
    <property type="match status" value="1"/>
</dbReference>
<dbReference type="SMART" id="SM00450">
    <property type="entry name" value="RHOD"/>
    <property type="match status" value="1"/>
</dbReference>
<proteinExistence type="predicted"/>
<dbReference type="AlphaFoldDB" id="A0A286U063"/>
<dbReference type="Pfam" id="PF02915">
    <property type="entry name" value="Rubrerythrin"/>
    <property type="match status" value="1"/>
</dbReference>
<dbReference type="Proteomes" id="UP000218542">
    <property type="component" value="Unassembled WGS sequence"/>
</dbReference>
<gene>
    <name evidence="2" type="ORF">SCALIN_C22_0165</name>
</gene>
<dbReference type="PROSITE" id="PS00380">
    <property type="entry name" value="RHODANESE_1"/>
    <property type="match status" value="1"/>
</dbReference>
<dbReference type="RefSeq" id="WP_096894842.1">
    <property type="nucleotide sequence ID" value="NZ_BAOS01000022.1"/>
</dbReference>
<dbReference type="CDD" id="cd00158">
    <property type="entry name" value="RHOD"/>
    <property type="match status" value="1"/>
</dbReference>
<evidence type="ECO:0000313" key="2">
    <source>
        <dbReference type="EMBL" id="GAX61451.1"/>
    </source>
</evidence>
<dbReference type="InterPro" id="IPR036873">
    <property type="entry name" value="Rhodanese-like_dom_sf"/>
</dbReference>
<dbReference type="InterPro" id="IPR003251">
    <property type="entry name" value="Rr_diiron-bd_dom"/>
</dbReference>
<dbReference type="Gene3D" id="1.20.1260.10">
    <property type="match status" value="1"/>
</dbReference>
<keyword evidence="3" id="KW-1185">Reference proteome</keyword>
<protein>
    <submittedName>
        <fullName evidence="2">Rhodanese-related sulfurtransferase</fullName>
    </submittedName>
</protein>
<dbReference type="PANTHER" id="PTHR43031">
    <property type="entry name" value="FAD-DEPENDENT OXIDOREDUCTASE"/>
    <property type="match status" value="1"/>
</dbReference>
<dbReference type="GO" id="GO:0046872">
    <property type="term" value="F:metal ion binding"/>
    <property type="evidence" value="ECO:0007669"/>
    <property type="project" value="InterPro"/>
</dbReference>
<dbReference type="SUPFAM" id="SSF47240">
    <property type="entry name" value="Ferritin-like"/>
    <property type="match status" value="1"/>
</dbReference>
<accession>A0A286U063</accession>
<dbReference type="PANTHER" id="PTHR43031:SF1">
    <property type="entry name" value="PYRIDINE NUCLEOTIDE-DISULPHIDE OXIDOREDUCTASE"/>
    <property type="match status" value="1"/>
</dbReference>
<evidence type="ECO:0000313" key="3">
    <source>
        <dbReference type="Proteomes" id="UP000218542"/>
    </source>
</evidence>
<sequence length="276" mass="31186">MRWKQFLTPVKSINVDQAREYREEKPPDELTFLDVRQPKEYETGHIPGAKLIPLPEITSRIGEIDPDKATVVYCAVGGRSRIAAQMMAAQGFGDVYNLSGGFKAWKGEAAFGTENKGLELFTGNESVEKTLIVAYSLEEGLRNFYFEMKARVNNSDASNLFEKLSEIEIKHQNRILEEYSKITEKSVTREEFEKSVAVKKLEGGLTTEEYANLFHPDWESVTDIIEVAMSIEAQALDLYLRASERAGDSQSQKVLRQIADEERTHLAQLGKLIESI</sequence>
<dbReference type="PROSITE" id="PS50206">
    <property type="entry name" value="RHODANESE_3"/>
    <property type="match status" value="1"/>
</dbReference>
<dbReference type="InterPro" id="IPR050229">
    <property type="entry name" value="GlpE_sulfurtransferase"/>
</dbReference>
<dbReference type="InterPro" id="IPR012347">
    <property type="entry name" value="Ferritin-like"/>
</dbReference>
<dbReference type="GO" id="GO:0004792">
    <property type="term" value="F:thiosulfate-cyanide sulfurtransferase activity"/>
    <property type="evidence" value="ECO:0007669"/>
    <property type="project" value="InterPro"/>
</dbReference>
<dbReference type="InterPro" id="IPR001763">
    <property type="entry name" value="Rhodanese-like_dom"/>
</dbReference>
<dbReference type="OrthoDB" id="9800872at2"/>
<dbReference type="SUPFAM" id="SSF52821">
    <property type="entry name" value="Rhodanese/Cell cycle control phosphatase"/>
    <property type="match status" value="1"/>
</dbReference>
<organism evidence="2 3">
    <name type="scientific">Candidatus Scalindua japonica</name>
    <dbReference type="NCBI Taxonomy" id="1284222"/>
    <lineage>
        <taxon>Bacteria</taxon>
        <taxon>Pseudomonadati</taxon>
        <taxon>Planctomycetota</taxon>
        <taxon>Candidatus Brocadiia</taxon>
        <taxon>Candidatus Brocadiales</taxon>
        <taxon>Candidatus Scalinduaceae</taxon>
        <taxon>Candidatus Scalindua</taxon>
    </lineage>
</organism>
<dbReference type="Pfam" id="PF00581">
    <property type="entry name" value="Rhodanese"/>
    <property type="match status" value="1"/>
</dbReference>
<dbReference type="Gene3D" id="3.40.250.10">
    <property type="entry name" value="Rhodanese-like domain"/>
    <property type="match status" value="1"/>
</dbReference>
<comment type="caution">
    <text evidence="2">The sequence shown here is derived from an EMBL/GenBank/DDBJ whole genome shotgun (WGS) entry which is preliminary data.</text>
</comment>
<reference evidence="3" key="1">
    <citation type="journal article" date="2017" name="Environ. Microbiol. Rep.">
        <title>Genetic Diversity of Marine Anaerobic Ammonium-Oxidizing Bacteria as Revealed by Genomic and Proteomic Analyses of 'Candidatus Scalindua japonica'.</title>
        <authorList>
            <person name="Oshiki M."/>
            <person name="Mizuto K."/>
            <person name="Kimura Z."/>
            <person name="Kindaichi T."/>
            <person name="Satoh H."/>
            <person name="Okabe S."/>
        </authorList>
    </citation>
    <scope>NUCLEOTIDE SEQUENCE [LARGE SCALE GENOMIC DNA]</scope>
    <source>
        <strain evidence="3">husup-a2</strain>
    </source>
</reference>
<dbReference type="InterPro" id="IPR001307">
    <property type="entry name" value="Thiosulphate_STrfase_CS"/>
</dbReference>
<evidence type="ECO:0000259" key="1">
    <source>
        <dbReference type="PROSITE" id="PS50206"/>
    </source>
</evidence>
<dbReference type="InterPro" id="IPR009078">
    <property type="entry name" value="Ferritin-like_SF"/>
</dbReference>
<keyword evidence="2" id="KW-0808">Transferase</keyword>
<feature type="domain" description="Rhodanese" evidence="1">
    <location>
        <begin position="26"/>
        <end position="110"/>
    </location>
</feature>
<dbReference type="GO" id="GO:0016491">
    <property type="term" value="F:oxidoreductase activity"/>
    <property type="evidence" value="ECO:0007669"/>
    <property type="project" value="InterPro"/>
</dbReference>
<dbReference type="EMBL" id="BAOS01000022">
    <property type="protein sequence ID" value="GAX61451.1"/>
    <property type="molecule type" value="Genomic_DNA"/>
</dbReference>
<name>A0A286U063_9BACT</name>